<evidence type="ECO:0000313" key="4">
    <source>
        <dbReference type="EMBL" id="WAR10198.1"/>
    </source>
</evidence>
<name>A0ABY7EP63_MYAAR</name>
<keyword evidence="2" id="KW-1133">Transmembrane helix</keyword>
<sequence length="153" mass="17043">MATRNGFFSEAIFKFDHLERGVQEHLKRVYGTLAISMLSAAAGAYVHVYCDDCSDGDKSDIRFLLSALSWMCLAGFMNIFFRSQLIWNAECGPLPGLHQHLQTSHDHPGQQGGRKKEEERLEGDGGPGVCGLVGVQNCFGVFCQLYWHCKPCQ</sequence>
<feature type="transmembrane region" description="Helical" evidence="2">
    <location>
        <begin position="61"/>
        <end position="81"/>
    </location>
</feature>
<proteinExistence type="predicted"/>
<evidence type="ECO:0000313" key="3">
    <source>
        <dbReference type="EMBL" id="WAR10174.1"/>
    </source>
</evidence>
<protein>
    <submittedName>
        <fullName evidence="3">BI1-like protein</fullName>
    </submittedName>
</protein>
<keyword evidence="2" id="KW-0472">Membrane</keyword>
<dbReference type="Proteomes" id="UP001164746">
    <property type="component" value="Chromosome 7"/>
</dbReference>
<dbReference type="EMBL" id="CP111018">
    <property type="protein sequence ID" value="WAR10198.1"/>
    <property type="molecule type" value="Genomic_DNA"/>
</dbReference>
<evidence type="ECO:0000256" key="1">
    <source>
        <dbReference type="SAM" id="MobiDB-lite"/>
    </source>
</evidence>
<keyword evidence="2" id="KW-0812">Transmembrane</keyword>
<dbReference type="EMBL" id="CP111018">
    <property type="protein sequence ID" value="WAR10174.1"/>
    <property type="molecule type" value="Genomic_DNA"/>
</dbReference>
<feature type="region of interest" description="Disordered" evidence="1">
    <location>
        <begin position="101"/>
        <end position="121"/>
    </location>
</feature>
<gene>
    <name evidence="3" type="ORF">MAR_035250</name>
    <name evidence="4" type="ORF">MAR_035274</name>
</gene>
<organism evidence="3 5">
    <name type="scientific">Mya arenaria</name>
    <name type="common">Soft-shell clam</name>
    <dbReference type="NCBI Taxonomy" id="6604"/>
    <lineage>
        <taxon>Eukaryota</taxon>
        <taxon>Metazoa</taxon>
        <taxon>Spiralia</taxon>
        <taxon>Lophotrochozoa</taxon>
        <taxon>Mollusca</taxon>
        <taxon>Bivalvia</taxon>
        <taxon>Autobranchia</taxon>
        <taxon>Heteroconchia</taxon>
        <taxon>Euheterodonta</taxon>
        <taxon>Imparidentia</taxon>
        <taxon>Neoheterodontei</taxon>
        <taxon>Myida</taxon>
        <taxon>Myoidea</taxon>
        <taxon>Myidae</taxon>
        <taxon>Mya</taxon>
    </lineage>
</organism>
<keyword evidence="5" id="KW-1185">Reference proteome</keyword>
<evidence type="ECO:0000313" key="5">
    <source>
        <dbReference type="Proteomes" id="UP001164746"/>
    </source>
</evidence>
<feature type="compositionally biased region" description="Basic and acidic residues" evidence="1">
    <location>
        <begin position="103"/>
        <end position="121"/>
    </location>
</feature>
<evidence type="ECO:0000256" key="2">
    <source>
        <dbReference type="SAM" id="Phobius"/>
    </source>
</evidence>
<feature type="transmembrane region" description="Helical" evidence="2">
    <location>
        <begin position="29"/>
        <end position="49"/>
    </location>
</feature>
<reference evidence="3" key="1">
    <citation type="submission" date="2022-11" db="EMBL/GenBank/DDBJ databases">
        <title>Centuries of genome instability and evolution in soft-shell clam transmissible cancer (bioRxiv).</title>
        <authorList>
            <person name="Hart S.F.M."/>
            <person name="Yonemitsu M.A."/>
            <person name="Giersch R.M."/>
            <person name="Beal B.F."/>
            <person name="Arriagada G."/>
            <person name="Davis B.W."/>
            <person name="Ostrander E.A."/>
            <person name="Goff S.P."/>
            <person name="Metzger M.J."/>
        </authorList>
    </citation>
    <scope>NUCLEOTIDE SEQUENCE</scope>
    <source>
        <strain evidence="3">MELC-2E11</strain>
        <tissue evidence="3">Siphon/mantle</tissue>
    </source>
</reference>
<accession>A0ABY7EP63</accession>